<dbReference type="RefSeq" id="WP_103130368.1">
    <property type="nucleotide sequence ID" value="NZ_BFAG01000012.1"/>
</dbReference>
<feature type="transmembrane region" description="Helical" evidence="1">
    <location>
        <begin position="275"/>
        <end position="295"/>
    </location>
</feature>
<feature type="transmembrane region" description="Helical" evidence="1">
    <location>
        <begin position="129"/>
        <end position="150"/>
    </location>
</feature>
<evidence type="ECO:0008006" key="4">
    <source>
        <dbReference type="Google" id="ProtNLM"/>
    </source>
</evidence>
<gene>
    <name evidence="2" type="ORF">DAERI_120016</name>
</gene>
<sequence>MLAFAIRQLVVYAIILVLSLFIGRVAGPGVYATFTLFNFFFGLTYIIADFGYGKAVIREKLVGNPPAPDLAGGVNLVFGLFFGVLACLTLAAQNYTVEAWLTLLFFVAASSAFRWFFASESKSDFAAIGKAEIMQVVVYATVFFAAYLLRGSAADSLFAAVMFRCLSIPLSYSIFSRNRPRIAGLSLGGLNRVLGLFYNGFFYQASLILFSIKDLILAYVIFWDKSGDLKGLGFMAQTYMMLPLMVVNPLSRFLLPRLSQGRGNLEDEGMKNLVLLMAAYALISTAMLVVLFPVFNTLVLNGNFDGSRQFLAYFACANLISIPSLGIASLLAVGYGYRVYLCYALLCTGLTWGVGFLKLRFPGDDYGYPSAVLAGHLVNLGLLAWFFVRGAEVGRSREKSL</sequence>
<dbReference type="EMBL" id="BFAG01000012">
    <property type="protein sequence ID" value="GBF07023.1"/>
    <property type="molecule type" value="Genomic_DNA"/>
</dbReference>
<keyword evidence="1" id="KW-0812">Transmembrane</keyword>
<feature type="transmembrane region" description="Helical" evidence="1">
    <location>
        <begin position="9"/>
        <end position="26"/>
    </location>
</feature>
<keyword evidence="1" id="KW-0472">Membrane</keyword>
<feature type="transmembrane region" description="Helical" evidence="1">
    <location>
        <begin position="310"/>
        <end position="333"/>
    </location>
</feature>
<evidence type="ECO:0000313" key="2">
    <source>
        <dbReference type="EMBL" id="GBF07023.1"/>
    </source>
</evidence>
<organism evidence="2 3">
    <name type="scientific">Deinococcus aerius</name>
    <dbReference type="NCBI Taxonomy" id="200253"/>
    <lineage>
        <taxon>Bacteria</taxon>
        <taxon>Thermotogati</taxon>
        <taxon>Deinococcota</taxon>
        <taxon>Deinococci</taxon>
        <taxon>Deinococcales</taxon>
        <taxon>Deinococcaceae</taxon>
        <taxon>Deinococcus</taxon>
    </lineage>
</organism>
<accession>A0A2I9CY18</accession>
<keyword evidence="1" id="KW-1133">Transmembrane helix</keyword>
<feature type="transmembrane region" description="Helical" evidence="1">
    <location>
        <begin position="367"/>
        <end position="388"/>
    </location>
</feature>
<feature type="transmembrane region" description="Helical" evidence="1">
    <location>
        <begin position="73"/>
        <end position="93"/>
    </location>
</feature>
<feature type="transmembrane region" description="Helical" evidence="1">
    <location>
        <begin position="340"/>
        <end position="361"/>
    </location>
</feature>
<feature type="transmembrane region" description="Helical" evidence="1">
    <location>
        <begin position="99"/>
        <end position="117"/>
    </location>
</feature>
<keyword evidence="3" id="KW-1185">Reference proteome</keyword>
<dbReference type="Proteomes" id="UP000236569">
    <property type="component" value="Unassembled WGS sequence"/>
</dbReference>
<feature type="transmembrane region" description="Helical" evidence="1">
    <location>
        <begin position="196"/>
        <end position="222"/>
    </location>
</feature>
<feature type="transmembrane region" description="Helical" evidence="1">
    <location>
        <begin position="234"/>
        <end position="255"/>
    </location>
</feature>
<protein>
    <recommendedName>
        <fullName evidence="4">Polysaccharide biosynthesis protein</fullName>
    </recommendedName>
</protein>
<dbReference type="OrthoDB" id="9834889at2"/>
<name>A0A2I9CY18_9DEIO</name>
<feature type="transmembrane region" description="Helical" evidence="1">
    <location>
        <begin position="32"/>
        <end position="52"/>
    </location>
</feature>
<comment type="caution">
    <text evidence="2">The sequence shown here is derived from an EMBL/GenBank/DDBJ whole genome shotgun (WGS) entry which is preliminary data.</text>
</comment>
<reference evidence="3" key="1">
    <citation type="submission" date="2018-01" db="EMBL/GenBank/DDBJ databases">
        <title>Draft Genome Sequence of the Radioresistant Bacterium Deinococcus aerius TR0125, Isolated from the Higher Atmosphere above Japan.</title>
        <authorList>
            <person name="Satoh K."/>
            <person name="Arai H."/>
            <person name="Sanzen T."/>
            <person name="Kawaguchi Y."/>
            <person name="Hayashi H."/>
            <person name="Yokobori S."/>
            <person name="Yamagishi A."/>
            <person name="Oono Y."/>
            <person name="Narumi I."/>
        </authorList>
    </citation>
    <scope>NUCLEOTIDE SEQUENCE [LARGE SCALE GENOMIC DNA]</scope>
    <source>
        <strain evidence="3">TR0125</strain>
    </source>
</reference>
<evidence type="ECO:0000256" key="1">
    <source>
        <dbReference type="SAM" id="Phobius"/>
    </source>
</evidence>
<evidence type="ECO:0000313" key="3">
    <source>
        <dbReference type="Proteomes" id="UP000236569"/>
    </source>
</evidence>
<proteinExistence type="predicted"/>
<dbReference type="AlphaFoldDB" id="A0A2I9CY18"/>